<evidence type="ECO:0000313" key="5">
    <source>
        <dbReference type="Proteomes" id="UP001519460"/>
    </source>
</evidence>
<evidence type="ECO:0000256" key="1">
    <source>
        <dbReference type="ARBA" id="ARBA00023054"/>
    </source>
</evidence>
<dbReference type="PANTHER" id="PTHR21549">
    <property type="entry name" value="MUTATED IN BLADDER CANCER 1"/>
    <property type="match status" value="1"/>
</dbReference>
<sequence length="463" mass="55545">MAAVSAQEEVPHQTDAADVNKLRAEQKKKAELLREMHKLDVQYVANFLTIFNQLIKPANKLSKISHMVKRFQRELTNIKPTPEFVERLKTIMEEIEGAINTFKQEQKQKYEELLREERTIHQELTALERKFEAWSQVASDPPPLSHRTAASHKPLASARDITKDLPPEVAAFEKFVQQSGGHRGGWDEYDHGTFLKFRNRYKGRIVFLDHLKGSLPTKTEDEIREHETWYQEYLFLNERKKDSIKNWREKKEEEKEDLLTKAQEDDEEVVEDKEEIERRRKLQEKIDEEKRERFSKLNSWKVQKELEKAIEEERKMREELAKAKKQEDERKRQAEIRAQVEEFRRQREEEEALMQQHKELLQRQEEEQRRQESAREIVKYRSRDHNRLMEKLAKEVEKENMQKEKERKMERWKSQMEPEVERDPTRLLKPTAGWKARLKDKSSGGGGQVLHMPHRAVPSWRKQ</sequence>
<reference evidence="4 5" key="1">
    <citation type="journal article" date="2023" name="Sci. Data">
        <title>Genome assembly of the Korean intertidal mud-creeper Batillaria attramentaria.</title>
        <authorList>
            <person name="Patra A.K."/>
            <person name="Ho P.T."/>
            <person name="Jun S."/>
            <person name="Lee S.J."/>
            <person name="Kim Y."/>
            <person name="Won Y.J."/>
        </authorList>
    </citation>
    <scope>NUCLEOTIDE SEQUENCE [LARGE SCALE GENOMIC DNA]</scope>
    <source>
        <strain evidence="4">Wonlab-2016</strain>
    </source>
</reference>
<feature type="region of interest" description="Disordered" evidence="3">
    <location>
        <begin position="361"/>
        <end position="382"/>
    </location>
</feature>
<evidence type="ECO:0000313" key="4">
    <source>
        <dbReference type="EMBL" id="KAK7480009.1"/>
    </source>
</evidence>
<feature type="coiled-coil region" evidence="2">
    <location>
        <begin position="85"/>
        <end position="130"/>
    </location>
</feature>
<evidence type="ECO:0008006" key="6">
    <source>
        <dbReference type="Google" id="ProtNLM"/>
    </source>
</evidence>
<gene>
    <name evidence="4" type="ORF">BaRGS_00028742</name>
</gene>
<dbReference type="InterPro" id="IPR039902">
    <property type="entry name" value="CCDC148/CCDC112"/>
</dbReference>
<keyword evidence="5" id="KW-1185">Reference proteome</keyword>
<dbReference type="Proteomes" id="UP001519460">
    <property type="component" value="Unassembled WGS sequence"/>
</dbReference>
<keyword evidence="1 2" id="KW-0175">Coiled coil</keyword>
<name>A0ABD0JZ18_9CAEN</name>
<dbReference type="AlphaFoldDB" id="A0ABD0JZ18"/>
<feature type="compositionally biased region" description="Basic and acidic residues" evidence="3">
    <location>
        <begin position="394"/>
        <end position="426"/>
    </location>
</feature>
<dbReference type="EMBL" id="JACVVK020000290">
    <property type="protein sequence ID" value="KAK7480009.1"/>
    <property type="molecule type" value="Genomic_DNA"/>
</dbReference>
<proteinExistence type="predicted"/>
<accession>A0ABD0JZ18</accession>
<evidence type="ECO:0000256" key="3">
    <source>
        <dbReference type="SAM" id="MobiDB-lite"/>
    </source>
</evidence>
<dbReference type="PANTHER" id="PTHR21549:SF0">
    <property type="entry name" value="COILED-COIL DOMAIN-CONTAINING PROTEIN 112"/>
    <property type="match status" value="1"/>
</dbReference>
<organism evidence="4 5">
    <name type="scientific">Batillaria attramentaria</name>
    <dbReference type="NCBI Taxonomy" id="370345"/>
    <lineage>
        <taxon>Eukaryota</taxon>
        <taxon>Metazoa</taxon>
        <taxon>Spiralia</taxon>
        <taxon>Lophotrochozoa</taxon>
        <taxon>Mollusca</taxon>
        <taxon>Gastropoda</taxon>
        <taxon>Caenogastropoda</taxon>
        <taxon>Sorbeoconcha</taxon>
        <taxon>Cerithioidea</taxon>
        <taxon>Batillariidae</taxon>
        <taxon>Batillaria</taxon>
    </lineage>
</organism>
<comment type="caution">
    <text evidence="4">The sequence shown here is derived from an EMBL/GenBank/DDBJ whole genome shotgun (WGS) entry which is preliminary data.</text>
</comment>
<protein>
    <recommendedName>
        <fullName evidence="6">Coiled-coil domain-containing protein 112</fullName>
    </recommendedName>
</protein>
<feature type="region of interest" description="Disordered" evidence="3">
    <location>
        <begin position="394"/>
        <end position="463"/>
    </location>
</feature>
<evidence type="ECO:0000256" key="2">
    <source>
        <dbReference type="SAM" id="Coils"/>
    </source>
</evidence>